<dbReference type="Proteomes" id="UP000703269">
    <property type="component" value="Unassembled WGS sequence"/>
</dbReference>
<protein>
    <submittedName>
        <fullName evidence="1">Uncharacterized protein</fullName>
    </submittedName>
</protein>
<keyword evidence="2" id="KW-1185">Reference proteome</keyword>
<name>A0A9P3GDV0_9APHY</name>
<evidence type="ECO:0000313" key="1">
    <source>
        <dbReference type="EMBL" id="GJE91980.1"/>
    </source>
</evidence>
<comment type="caution">
    <text evidence="1">The sequence shown here is derived from an EMBL/GenBank/DDBJ whole genome shotgun (WGS) entry which is preliminary data.</text>
</comment>
<evidence type="ECO:0000313" key="2">
    <source>
        <dbReference type="Proteomes" id="UP000703269"/>
    </source>
</evidence>
<dbReference type="AlphaFoldDB" id="A0A9P3GDV0"/>
<reference evidence="1 2" key="1">
    <citation type="submission" date="2021-08" db="EMBL/GenBank/DDBJ databases">
        <title>Draft Genome Sequence of Phanerochaete sordida strain YK-624.</title>
        <authorList>
            <person name="Mori T."/>
            <person name="Dohra H."/>
            <person name="Suzuki T."/>
            <person name="Kawagishi H."/>
            <person name="Hirai H."/>
        </authorList>
    </citation>
    <scope>NUCLEOTIDE SEQUENCE [LARGE SCALE GENOMIC DNA]</scope>
    <source>
        <strain evidence="1 2">YK-624</strain>
    </source>
</reference>
<organism evidence="1 2">
    <name type="scientific">Phanerochaete sordida</name>
    <dbReference type="NCBI Taxonomy" id="48140"/>
    <lineage>
        <taxon>Eukaryota</taxon>
        <taxon>Fungi</taxon>
        <taxon>Dikarya</taxon>
        <taxon>Basidiomycota</taxon>
        <taxon>Agaricomycotina</taxon>
        <taxon>Agaricomycetes</taxon>
        <taxon>Polyporales</taxon>
        <taxon>Phanerochaetaceae</taxon>
        <taxon>Phanerochaete</taxon>
    </lineage>
</organism>
<sequence length="93" mass="10568">MDHGIASVDKDRSPRFTVRDQHRPLLLICPTHHFTRSHSDVAVDAKSTNDIAGYDTVPIWSSSPDCHVRTVQLDIAGNDIQFEDRSRNAIWRT</sequence>
<dbReference type="EMBL" id="BPQB01000024">
    <property type="protein sequence ID" value="GJE91980.1"/>
    <property type="molecule type" value="Genomic_DNA"/>
</dbReference>
<accession>A0A9P3GDV0</accession>
<gene>
    <name evidence="1" type="ORF">PsYK624_081330</name>
</gene>
<proteinExistence type="predicted"/>